<evidence type="ECO:0000313" key="5">
    <source>
        <dbReference type="Proteomes" id="UP000183952"/>
    </source>
</evidence>
<organism evidence="4 5">
    <name type="scientific">Hathewaya proteolytica DSM 3090</name>
    <dbReference type="NCBI Taxonomy" id="1121331"/>
    <lineage>
        <taxon>Bacteria</taxon>
        <taxon>Bacillati</taxon>
        <taxon>Bacillota</taxon>
        <taxon>Clostridia</taxon>
        <taxon>Eubacteriales</taxon>
        <taxon>Clostridiaceae</taxon>
        <taxon>Hathewaya</taxon>
    </lineage>
</organism>
<dbReference type="InterPro" id="IPR001647">
    <property type="entry name" value="HTH_TetR"/>
</dbReference>
<protein>
    <submittedName>
        <fullName evidence="4">Transcriptional regulator, TetR family</fullName>
    </submittedName>
</protein>
<evidence type="ECO:0000259" key="3">
    <source>
        <dbReference type="PROSITE" id="PS50977"/>
    </source>
</evidence>
<dbReference type="AlphaFoldDB" id="A0A1M6QJ57"/>
<name>A0A1M6QJ57_9CLOT</name>
<feature type="DNA-binding region" description="H-T-H motif" evidence="2">
    <location>
        <begin position="34"/>
        <end position="53"/>
    </location>
</feature>
<dbReference type="PANTHER" id="PTHR43479:SF7">
    <property type="entry name" value="TETR-FAMILY TRANSCRIPTIONAL REGULATOR"/>
    <property type="match status" value="1"/>
</dbReference>
<evidence type="ECO:0000256" key="2">
    <source>
        <dbReference type="PROSITE-ProRule" id="PRU00335"/>
    </source>
</evidence>
<dbReference type="PROSITE" id="PS50977">
    <property type="entry name" value="HTH_TETR_2"/>
    <property type="match status" value="1"/>
</dbReference>
<dbReference type="OrthoDB" id="9810250at2"/>
<reference evidence="4 5" key="1">
    <citation type="submission" date="2016-11" db="EMBL/GenBank/DDBJ databases">
        <authorList>
            <person name="Jaros S."/>
            <person name="Januszkiewicz K."/>
            <person name="Wedrychowicz H."/>
        </authorList>
    </citation>
    <scope>NUCLEOTIDE SEQUENCE [LARGE SCALE GENOMIC DNA]</scope>
    <source>
        <strain evidence="4 5">DSM 3090</strain>
    </source>
</reference>
<dbReference type="InterPro" id="IPR009057">
    <property type="entry name" value="Homeodomain-like_sf"/>
</dbReference>
<dbReference type="Gene3D" id="1.10.357.10">
    <property type="entry name" value="Tetracycline Repressor, domain 2"/>
    <property type="match status" value="1"/>
</dbReference>
<proteinExistence type="predicted"/>
<dbReference type="PANTHER" id="PTHR43479">
    <property type="entry name" value="ACREF/ENVCD OPERON REPRESSOR-RELATED"/>
    <property type="match status" value="1"/>
</dbReference>
<dbReference type="RefSeq" id="WP_072903964.1">
    <property type="nucleotide sequence ID" value="NZ_FRAD01000017.1"/>
</dbReference>
<feature type="domain" description="HTH tetR-type" evidence="3">
    <location>
        <begin position="11"/>
        <end position="71"/>
    </location>
</feature>
<dbReference type="InterPro" id="IPR050624">
    <property type="entry name" value="HTH-type_Tx_Regulator"/>
</dbReference>
<dbReference type="STRING" id="1121331.SAMN02745248_02018"/>
<evidence type="ECO:0000313" key="4">
    <source>
        <dbReference type="EMBL" id="SHK20198.1"/>
    </source>
</evidence>
<keyword evidence="1 2" id="KW-0238">DNA-binding</keyword>
<keyword evidence="5" id="KW-1185">Reference proteome</keyword>
<gene>
    <name evidence="4" type="ORF">SAMN02745248_02018</name>
</gene>
<dbReference type="Pfam" id="PF14278">
    <property type="entry name" value="TetR_C_8"/>
    <property type="match status" value="1"/>
</dbReference>
<dbReference type="SUPFAM" id="SSF46689">
    <property type="entry name" value="Homeodomain-like"/>
    <property type="match status" value="1"/>
</dbReference>
<sequence>MAGVKGNRRIIYTKNAIKDSLLELLKTNDIHQVTVTDICKGADINRGTFYAHYKDAYDLLQCIEDEFFNKIIKYIDETPVEKYYDSLLLKVLELIKENKELCKILICRQGDNKILDKVISIASQADFGKLSNTSTEFNPSYLNYYIRYVVGGCISIIQTWLDNDLPESPKEVVTIINSVSVLSNAYLNSSKCMLK</sequence>
<accession>A0A1M6QJ57</accession>
<dbReference type="EMBL" id="FRAD01000017">
    <property type="protein sequence ID" value="SHK20198.1"/>
    <property type="molecule type" value="Genomic_DNA"/>
</dbReference>
<dbReference type="Pfam" id="PF00440">
    <property type="entry name" value="TetR_N"/>
    <property type="match status" value="1"/>
</dbReference>
<evidence type="ECO:0000256" key="1">
    <source>
        <dbReference type="ARBA" id="ARBA00023125"/>
    </source>
</evidence>
<dbReference type="InterPro" id="IPR039532">
    <property type="entry name" value="TetR_C_Firmicutes"/>
</dbReference>
<dbReference type="GO" id="GO:0003677">
    <property type="term" value="F:DNA binding"/>
    <property type="evidence" value="ECO:0007669"/>
    <property type="project" value="UniProtKB-UniRule"/>
</dbReference>
<dbReference type="Proteomes" id="UP000183952">
    <property type="component" value="Unassembled WGS sequence"/>
</dbReference>